<dbReference type="Gene3D" id="1.25.40.1030">
    <property type="match status" value="1"/>
</dbReference>
<feature type="repeat" description="WD" evidence="16">
    <location>
        <begin position="237"/>
        <end position="270"/>
    </location>
</feature>
<evidence type="ECO:0000256" key="4">
    <source>
        <dbReference type="ARBA" id="ARBA00013507"/>
    </source>
</evidence>
<keyword evidence="13" id="KW-0968">Cytoplasmic vesicle</keyword>
<keyword evidence="7 16" id="KW-0853">WD repeat</keyword>
<dbReference type="InterPro" id="IPR040251">
    <property type="entry name" value="SEC31-like"/>
</dbReference>
<dbReference type="Pfam" id="PF07304">
    <property type="entry name" value="SRA1"/>
    <property type="match status" value="1"/>
</dbReference>
<keyword evidence="10" id="KW-0931">ER-Golgi transport</keyword>
<evidence type="ECO:0000256" key="9">
    <source>
        <dbReference type="ARBA" id="ARBA00022824"/>
    </source>
</evidence>
<keyword evidence="9" id="KW-0256">Endoplasmic reticulum</keyword>
<dbReference type="Gene3D" id="1.20.940.10">
    <property type="entry name" value="Functional domain of the splicing factor Prp18"/>
    <property type="match status" value="1"/>
</dbReference>
<dbReference type="InterPro" id="IPR009917">
    <property type="entry name" value="SRA1/Sec31"/>
</dbReference>
<evidence type="ECO:0000256" key="14">
    <source>
        <dbReference type="ARBA" id="ARBA00025471"/>
    </source>
</evidence>
<keyword evidence="6" id="KW-0813">Transport</keyword>
<evidence type="ECO:0000256" key="1">
    <source>
        <dbReference type="ARBA" id="ARBA00004156"/>
    </source>
</evidence>
<keyword evidence="12" id="KW-0472">Membrane</keyword>
<keyword evidence="11" id="KW-0653">Protein transport</keyword>
<evidence type="ECO:0000313" key="20">
    <source>
        <dbReference type="Proteomes" id="UP000193560"/>
    </source>
</evidence>
<reference evidence="19 20" key="1">
    <citation type="submission" date="2016-07" db="EMBL/GenBank/DDBJ databases">
        <title>Pervasive Adenine N6-methylation of Active Genes in Fungi.</title>
        <authorList>
            <consortium name="DOE Joint Genome Institute"/>
            <person name="Mondo S.J."/>
            <person name="Dannebaum R.O."/>
            <person name="Kuo R.C."/>
            <person name="Labutti K."/>
            <person name="Haridas S."/>
            <person name="Kuo A."/>
            <person name="Salamov A."/>
            <person name="Ahrendt S.R."/>
            <person name="Lipzen A."/>
            <person name="Sullivan W."/>
            <person name="Andreopoulos W.B."/>
            <person name="Clum A."/>
            <person name="Lindquist E."/>
            <person name="Daum C."/>
            <person name="Ramamoorthy G.K."/>
            <person name="Gryganskyi A."/>
            <person name="Culley D."/>
            <person name="Magnuson J.K."/>
            <person name="James T.Y."/>
            <person name="O'Malley M.A."/>
            <person name="Stajich J.E."/>
            <person name="Spatafora J.W."/>
            <person name="Visel A."/>
            <person name="Grigoriev I.V."/>
        </authorList>
    </citation>
    <scope>NUCLEOTIDE SEQUENCE [LARGE SCALE GENOMIC DNA]</scope>
    <source>
        <strain evidence="19 20">NRRL 1336</strain>
    </source>
</reference>
<proteinExistence type="inferred from homology"/>
<dbReference type="SMART" id="SM00320">
    <property type="entry name" value="WD40"/>
    <property type="match status" value="4"/>
</dbReference>
<evidence type="ECO:0000256" key="6">
    <source>
        <dbReference type="ARBA" id="ARBA00022448"/>
    </source>
</evidence>
<sequence>MVKTAYDLPDTTFTWCPTTPILATSSYHDKFSQLELFQLGTDRTGTIQNSIGKINSNSSGEALGVIAAGTDSGGLELWDPHVIVDPDNSGTRNALISQQTTTYTQSIFYMDFNLHQPNLLVTAGRDNEVFVWDLANYPEIPYTPGPHTTAMDVQLTKVAWNCQVPYILSTCFSNGQTIILDLRSKKKVMELTGKNHLSSVVWHPDVATQLVTASIDDAHPVVTLWDLRHAHTPMKTMKAHSKGVLDLSWCRQDSELLVSSGKDGKILTWNPGTTLHSEIAKTESPAQIDFCPRNPNWLASASLAGEINVWSIQQGHRSTSSDVYESNLPSDELQSSIKQPPKWLRRPVGSTFGFGGKLVLFFQQRPDSRDKQAENVYNQPTAKLITIKDSDIVRRASALQYAKIDQQMLLKFVDQKCQQPDADEHWLTLKILFAQNAREQLVNYLGLNKQELLLQKGLATHSPSASSSPLFPTATATGTTTDTTTVERTTTLSGIFRSADNKGVSPDSDFFSSTNVSSKSNEIVTTNKWLRDMKITQAIATGDFDAAVSLCMEDESRMADALLLAISGGPDLFARTRQLYLERQTEISYMKLLDHLVRQDLMSFVQNSHVDDWKLVLTALCTFAASDEFGALCETLGRRLETAAASLPVQGGSHMVLADTEQLMGRAAICYIVAGKLECLLPIWLSECGQNGGPNDTYADRLQDFMEKVTVFFSAIDFEDPMMVDDDKHDAGVSSLVTSTKNHRSMDLLYGKYCEYADLLAASGQFDTAIKYLGLVPESYYGQDSNWTMAVIRDRIYGATTQHGMVLLRKNPTFPFDTNQAILDPANRQHQTNTINLQQPHRLFHQPSLKMLQPRQEFFELNRLDENSTRDSISDSPFMTARDIPDFENMDPNRTRLHQEKYFFDSFTSKTESPTTLDTASEKQETAEGTNSVYLDMQSLVITSPVTLPSSDTGGINYFEKEMQQDPYQQQQYMDTPATPDSPPKPTAIQQHGGPNRRQQQKQQQQDKEIKNMSLYPLQQQHSLQYPSNQQNQEKIESPQEQQQQQNVKPHQPRIGESKTASPPSMQAPLIETRNNYANNTRGEKSSAYQHRTSPRNPLHKLPQGQAQDKRRYSKETFSNIKTEHEPIYQALSKVTPQPRNQMESGQKKYWEDTDKRLDNLFQQLNNHDVSDSVAQSLITLVQAFSDGQYEKALNIQMHLVTTKYEECSSWLLAVKRIIEYKMQKL</sequence>
<feature type="compositionally biased region" description="Polar residues" evidence="17">
    <location>
        <begin position="909"/>
        <end position="919"/>
    </location>
</feature>
<feature type="compositionally biased region" description="Polar residues" evidence="17">
    <location>
        <begin position="1073"/>
        <end position="1096"/>
    </location>
</feature>
<feature type="repeat" description="WD" evidence="16">
    <location>
        <begin position="100"/>
        <end position="134"/>
    </location>
</feature>
<feature type="region of interest" description="Disordered" evidence="17">
    <location>
        <begin position="464"/>
        <end position="483"/>
    </location>
</feature>
<dbReference type="PROSITE" id="PS00678">
    <property type="entry name" value="WD_REPEATS_1"/>
    <property type="match status" value="1"/>
</dbReference>
<organism evidence="19 20">
    <name type="scientific">Absidia repens</name>
    <dbReference type="NCBI Taxonomy" id="90262"/>
    <lineage>
        <taxon>Eukaryota</taxon>
        <taxon>Fungi</taxon>
        <taxon>Fungi incertae sedis</taxon>
        <taxon>Mucoromycota</taxon>
        <taxon>Mucoromycotina</taxon>
        <taxon>Mucoromycetes</taxon>
        <taxon>Mucorales</taxon>
        <taxon>Cunninghamellaceae</taxon>
        <taxon>Absidia</taxon>
    </lineage>
</organism>
<feature type="region of interest" description="Disordered" evidence="17">
    <location>
        <begin position="909"/>
        <end position="931"/>
    </location>
</feature>
<feature type="region of interest" description="Disordered" evidence="17">
    <location>
        <begin position="868"/>
        <end position="889"/>
    </location>
</feature>
<dbReference type="Proteomes" id="UP000193560">
    <property type="component" value="Unassembled WGS sequence"/>
</dbReference>
<evidence type="ECO:0000259" key="18">
    <source>
        <dbReference type="Pfam" id="PF07304"/>
    </source>
</evidence>
<feature type="region of interest" description="Disordered" evidence="17">
    <location>
        <begin position="966"/>
        <end position="1008"/>
    </location>
</feature>
<dbReference type="InterPro" id="IPR036322">
    <property type="entry name" value="WD40_repeat_dom_sf"/>
</dbReference>
<evidence type="ECO:0000256" key="12">
    <source>
        <dbReference type="ARBA" id="ARBA00023136"/>
    </source>
</evidence>
<dbReference type="Gene3D" id="2.130.10.10">
    <property type="entry name" value="YVTN repeat-like/Quinoprotein amine dehydrogenase"/>
    <property type="match status" value="1"/>
</dbReference>
<evidence type="ECO:0000256" key="13">
    <source>
        <dbReference type="ARBA" id="ARBA00023329"/>
    </source>
</evidence>
<keyword evidence="20" id="KW-1185">Reference proteome</keyword>
<dbReference type="GO" id="GO:0070971">
    <property type="term" value="C:endoplasmic reticulum exit site"/>
    <property type="evidence" value="ECO:0007669"/>
    <property type="project" value="TreeGrafter"/>
</dbReference>
<evidence type="ECO:0000256" key="16">
    <source>
        <dbReference type="PROSITE-ProRule" id="PRU00221"/>
    </source>
</evidence>
<evidence type="ECO:0000256" key="17">
    <source>
        <dbReference type="SAM" id="MobiDB-lite"/>
    </source>
</evidence>
<keyword evidence="8" id="KW-0677">Repeat</keyword>
<dbReference type="GO" id="GO:0090110">
    <property type="term" value="P:COPII-coated vesicle cargo loading"/>
    <property type="evidence" value="ECO:0007669"/>
    <property type="project" value="TreeGrafter"/>
</dbReference>
<evidence type="ECO:0000256" key="11">
    <source>
        <dbReference type="ARBA" id="ARBA00022927"/>
    </source>
</evidence>
<accession>A0A1X2IAX5</accession>
<evidence type="ECO:0000313" key="19">
    <source>
        <dbReference type="EMBL" id="ORZ13080.1"/>
    </source>
</evidence>
<name>A0A1X2IAX5_9FUNG</name>
<evidence type="ECO:0000256" key="2">
    <source>
        <dbReference type="ARBA" id="ARBA00004586"/>
    </source>
</evidence>
<evidence type="ECO:0000256" key="5">
    <source>
        <dbReference type="ARBA" id="ARBA00021236"/>
    </source>
</evidence>
<dbReference type="STRING" id="90262.A0A1X2IAX5"/>
<dbReference type="Pfam" id="PF00400">
    <property type="entry name" value="WD40"/>
    <property type="match status" value="1"/>
</dbReference>
<dbReference type="GO" id="GO:0030127">
    <property type="term" value="C:COPII vesicle coat"/>
    <property type="evidence" value="ECO:0007669"/>
    <property type="project" value="TreeGrafter"/>
</dbReference>
<dbReference type="PANTHER" id="PTHR13923">
    <property type="entry name" value="SEC31-RELATED PROTEIN"/>
    <property type="match status" value="1"/>
</dbReference>
<evidence type="ECO:0000256" key="15">
    <source>
        <dbReference type="ARBA" id="ARBA00029433"/>
    </source>
</evidence>
<dbReference type="PANTHER" id="PTHR13923:SF11">
    <property type="entry name" value="SECRETORY 31, ISOFORM D"/>
    <property type="match status" value="1"/>
</dbReference>
<feature type="domain" description="SRA1/Sec31" evidence="18">
    <location>
        <begin position="1120"/>
        <end position="1220"/>
    </location>
</feature>
<dbReference type="GO" id="GO:0007029">
    <property type="term" value="P:endoplasmic reticulum organization"/>
    <property type="evidence" value="ECO:0007669"/>
    <property type="project" value="TreeGrafter"/>
</dbReference>
<protein>
    <recommendedName>
        <fullName evidence="5">Protein transport protein SEC31</fullName>
    </recommendedName>
    <alternativeName>
        <fullName evidence="4">Protein transport protein sec31</fullName>
    </alternativeName>
</protein>
<comment type="subcellular location">
    <subcellularLocation>
        <location evidence="1">Cytoplasmic vesicle membrane</location>
    </subcellularLocation>
    <subcellularLocation>
        <location evidence="15">Endomembrane system</location>
        <topology evidence="15">Peripheral membrane protein</topology>
        <orientation evidence="15">Cytoplasmic side</orientation>
    </subcellularLocation>
    <subcellularLocation>
        <location evidence="2">Endoplasmic reticulum membrane</location>
    </subcellularLocation>
</comment>
<gene>
    <name evidence="19" type="ORF">BCR42DRAFT_419127</name>
</gene>
<dbReference type="SUPFAM" id="SSF50978">
    <property type="entry name" value="WD40 repeat-like"/>
    <property type="match status" value="1"/>
</dbReference>
<evidence type="ECO:0000256" key="10">
    <source>
        <dbReference type="ARBA" id="ARBA00022892"/>
    </source>
</evidence>
<dbReference type="GO" id="GO:0005789">
    <property type="term" value="C:endoplasmic reticulum membrane"/>
    <property type="evidence" value="ECO:0007669"/>
    <property type="project" value="UniProtKB-SubCell"/>
</dbReference>
<evidence type="ECO:0000256" key="7">
    <source>
        <dbReference type="ARBA" id="ARBA00022574"/>
    </source>
</evidence>
<dbReference type="InterPro" id="IPR001680">
    <property type="entry name" value="WD40_rpt"/>
</dbReference>
<feature type="compositionally biased region" description="Low complexity" evidence="17">
    <location>
        <begin position="473"/>
        <end position="483"/>
    </location>
</feature>
<dbReference type="SUPFAM" id="SSF47938">
    <property type="entry name" value="Functional domain of the splicing factor Prp18"/>
    <property type="match status" value="1"/>
</dbReference>
<dbReference type="GO" id="GO:0015031">
    <property type="term" value="P:protein transport"/>
    <property type="evidence" value="ECO:0007669"/>
    <property type="project" value="UniProtKB-KW"/>
</dbReference>
<dbReference type="OrthoDB" id="542917at2759"/>
<comment type="similarity">
    <text evidence="3">Belongs to the WD repeat SEC31 family.</text>
</comment>
<dbReference type="AlphaFoldDB" id="A0A1X2IAX5"/>
<feature type="compositionally biased region" description="Polar residues" evidence="17">
    <location>
        <begin position="1133"/>
        <end position="1142"/>
    </location>
</feature>
<dbReference type="EMBL" id="MCGE01000017">
    <property type="protein sequence ID" value="ORZ13080.1"/>
    <property type="molecule type" value="Genomic_DNA"/>
</dbReference>
<dbReference type="InterPro" id="IPR015943">
    <property type="entry name" value="WD40/YVTN_repeat-like_dom_sf"/>
</dbReference>
<comment type="caution">
    <text evidence="19">The sequence shown here is derived from an EMBL/GenBank/DDBJ whole genome shotgun (WGS) entry which is preliminary data.</text>
</comment>
<dbReference type="InterPro" id="IPR019775">
    <property type="entry name" value="WD40_repeat_CS"/>
</dbReference>
<comment type="function">
    <text evidence="14">Component of the coat protein complex II (COPII) which promotes the formation of transport vesicles from the endoplasmic reticulum (ER). The coat has two main functions, the physical deformation of the endoplasmic reticulum membrane into vesicles and the selection of cargo molecules.</text>
</comment>
<feature type="region of interest" description="Disordered" evidence="17">
    <location>
        <begin position="1025"/>
        <end position="1142"/>
    </location>
</feature>
<dbReference type="PROSITE" id="PS50082">
    <property type="entry name" value="WD_REPEATS_2"/>
    <property type="match status" value="2"/>
</dbReference>
<dbReference type="GO" id="GO:0005198">
    <property type="term" value="F:structural molecule activity"/>
    <property type="evidence" value="ECO:0007669"/>
    <property type="project" value="TreeGrafter"/>
</dbReference>
<evidence type="ECO:0000256" key="8">
    <source>
        <dbReference type="ARBA" id="ARBA00022737"/>
    </source>
</evidence>
<evidence type="ECO:0000256" key="3">
    <source>
        <dbReference type="ARBA" id="ARBA00009358"/>
    </source>
</evidence>
<feature type="compositionally biased region" description="Low complexity" evidence="17">
    <location>
        <begin position="966"/>
        <end position="977"/>
    </location>
</feature>